<evidence type="ECO:0000259" key="1">
    <source>
        <dbReference type="PROSITE" id="PS50081"/>
    </source>
</evidence>
<organism evidence="2">
    <name type="scientific">Trepomonas sp. PC1</name>
    <dbReference type="NCBI Taxonomy" id="1076344"/>
    <lineage>
        <taxon>Eukaryota</taxon>
        <taxon>Metamonada</taxon>
        <taxon>Diplomonadida</taxon>
        <taxon>Hexamitidae</taxon>
        <taxon>Hexamitinae</taxon>
        <taxon>Trepomonas</taxon>
    </lineage>
</organism>
<feature type="non-terminal residue" evidence="2">
    <location>
        <position position="1"/>
    </location>
</feature>
<dbReference type="PROSITE" id="PS50081">
    <property type="entry name" value="ZF_DAG_PE_2"/>
    <property type="match status" value="1"/>
</dbReference>
<gene>
    <name evidence="2" type="ORF">TPC1_30067</name>
</gene>
<proteinExistence type="predicted"/>
<dbReference type="InterPro" id="IPR002219">
    <property type="entry name" value="PKC_DAG/PE"/>
</dbReference>
<feature type="domain" description="Phorbol-ester/DAG-type" evidence="1">
    <location>
        <begin position="1061"/>
        <end position="1114"/>
    </location>
</feature>
<protein>
    <recommendedName>
        <fullName evidence="1">Phorbol-ester/DAG-type domain-containing protein</fullName>
    </recommendedName>
</protein>
<reference evidence="2" key="1">
    <citation type="submission" date="2015-07" db="EMBL/GenBank/DDBJ databases">
        <title>Adaptation to a free-living lifestyle via gene acquisitions in the diplomonad Trepomonas sp. PC1.</title>
        <authorList>
            <person name="Xu F."/>
            <person name="Jerlstrom-Hultqvist J."/>
            <person name="Kolisko M."/>
            <person name="Simpson A.G.B."/>
            <person name="Roger A.J."/>
            <person name="Svard S.G."/>
            <person name="Andersson J.O."/>
        </authorList>
    </citation>
    <scope>NUCLEOTIDE SEQUENCE</scope>
    <source>
        <strain evidence="2">PC1</strain>
    </source>
</reference>
<dbReference type="EMBL" id="GDID01006168">
    <property type="protein sequence ID" value="JAP90438.1"/>
    <property type="molecule type" value="Transcribed_RNA"/>
</dbReference>
<evidence type="ECO:0000313" key="2">
    <source>
        <dbReference type="EMBL" id="JAP90438.1"/>
    </source>
</evidence>
<sequence>ELNDKDGLPIFDKVILSTQLNTHKDDLNKYHALFCTENISFAALQPNMIIPMQTDQFQIGDNIKHYDDNDFSAILVNKCQFCIDAIQEPFPNPATQNIVAERCTLAQRMQTPHPTLKNILTLKISEKAQNNTFFKVINVVQQQLKIYGIKNDYKSGPINHYLDQECEDLFLAAHSIQNNNVELLVRNVEGSFALIVAKQTNYTMKTFEYPGNLYQVVFEEQSKLVNKLVVQKVKNIQSYQSRSAFINSVALWALQGQSFAQLQKQNEFAFQLQSLLVKSFTQTRPDGLEQMFDYLKTQNLAEIDPTFLFKLLLAQNYVQHRKLEDLLARYFQSFFKQSKSKSEFCPQIFGICYPECSLETKLLNSKQIQSLFQQPLNLGQIVQIDEEIDCKTLGQLEVDPELSNGLLLQYIDLKDRGRLQMPSYFNNDDYLFAFSHNQQLQNKHHQILDAVSKLDISQSQYEDTLLVQFIAKIGQIEKVLFQTSMVLLLTKNGDIKHQETQLKNELMAIKLRILSLSNNYSDFPSVYNDIEVKIQASHGVFNIDNFYFINYQLLNEREGVFIVCQNKIVRLNQPNATLRDVTNCFKEQNDLYQRIISEKCKICFDCCFSHDIYINQRIQQSQKKVVIIFYDNGESYRKQIKFVGQILLQKIDGDIKEIQILNQNLKLIEKSKKLGIRTKYSNIVEIQQKLKFHQLCSFYEWADEVDLKKCVQFIAFPLNVFACETIDSQYQQIEQQSNEYVKISNHLQSCAIVFEQKQDQFKQNSFIRIEGLNILVNEVNSLFAIKFNLRKQKIDVDYQIVTPLQNNRQFQRNWIFLSKALVEQTKDLKFNPKNDHCLENLQTDTKIVKFDFDNIFEIVEIPCQIPQKPFSNQEQITDFPQECAICGIDIYKFKQMDNLEETPIIAQKRVRKAIYCSYFNQSICKRCKPSGFAEFIPFQKTPLMVSKYALDEIYQGFYIPFVKQSHLADIFEGHQFKAELNQKKFVRIYDKVFSKCRAFHNLVLKFEPYVLYPHLILKTYSLSDYVNLCGKWNYDQKEFDQLQNYVEGWSVHSKLIIKLLNHISACDGCSKEKHICQVCKQPFHGVQLKLAVVCAFCKLTVHRRCSKNGQCKFCFYE</sequence>
<dbReference type="AlphaFoldDB" id="A0A146K1V5"/>
<accession>A0A146K1V5</accession>
<name>A0A146K1V5_9EUKA</name>